<dbReference type="EMBL" id="CAUZLY010000002">
    <property type="protein sequence ID" value="CAK1231178.1"/>
    <property type="molecule type" value="Genomic_DNA"/>
</dbReference>
<protein>
    <submittedName>
        <fullName evidence="2">Phage infection protein (PIP) family (YhgE)</fullName>
    </submittedName>
</protein>
<reference evidence="2 3" key="1">
    <citation type="submission" date="2023-10" db="EMBL/GenBank/DDBJ databases">
        <authorList>
            <person name="Botero Cardona J."/>
        </authorList>
    </citation>
    <scope>NUCLEOTIDE SEQUENCE [LARGE SCALE GENOMIC DNA]</scope>
    <source>
        <strain evidence="2 3">R-82641</strain>
    </source>
</reference>
<feature type="compositionally biased region" description="Polar residues" evidence="1">
    <location>
        <begin position="2986"/>
        <end position="3006"/>
    </location>
</feature>
<feature type="region of interest" description="Disordered" evidence="1">
    <location>
        <begin position="2815"/>
        <end position="2920"/>
    </location>
</feature>
<evidence type="ECO:0000256" key="1">
    <source>
        <dbReference type="SAM" id="MobiDB-lite"/>
    </source>
</evidence>
<dbReference type="RefSeq" id="WP_338347671.1">
    <property type="nucleotide sequence ID" value="NZ_CAUZLY010000002.1"/>
</dbReference>
<feature type="region of interest" description="Disordered" evidence="1">
    <location>
        <begin position="2986"/>
        <end position="3012"/>
    </location>
</feature>
<name>A0ABN9YQD1_9LACO</name>
<feature type="region of interest" description="Disordered" evidence="1">
    <location>
        <begin position="75"/>
        <end position="159"/>
    </location>
</feature>
<dbReference type="Proteomes" id="UP001314200">
    <property type="component" value="Unassembled WGS sequence"/>
</dbReference>
<sequence length="3048" mass="335331">MDTNIRKKYTIYQSRRAWLVASSVLVSGGLTLVDGDQQISGHAAQVQRTENVRANDGQLSARMNLDQADFGIDVDIEDNDKRENEADDDFTVDSPRPERRHQGLGTVVVVPENPKDSGDKQKGPDKEGSQPKQEQEQKPADKGGQSKNPGETDLARQPLPSLYEQTTDAYEKLVKSLQISEPNVNGSGDAVLDSDQRHIAKPGQMIFGEPDKPLLGLIGTKNDYSNVSQMRLMVDESFTQKIMDQFKGILGENQKGTKTSYFPSQNTLVLGGGMPLTAGIYSSNNAPLNPESYYKMFQATLSSVANVLSIGMVNDKLTNNYDQGQYGIYLRVAVPHGVDPNEFVKTLNLDSTRFAAEMNFNVTLGIDRLIEAVPGLSQILSQGLGLPISGNVGSLVDAVLGRVVDQLNQKYGTNLSFKNSDSPFYPITIYPKATKVNNQDDPAALYLLVRGDELNRYSGVVTEAKIILTKFFMEALSWGGNIKGGAYGYLNFDLSRYQGNMSSQEMQKYYNADGQHPERLADLKVYADDSPYKVLTRYQLPPQQYGQAFLSLNLMDSNDMLSRSSHDYGENGDLGRDVVLKRADQKTVHPLPVSKVPTWRAYISLFDQEKVLNTKEVAGHSEEWAEVDHQDRVLPGQDLDHRIVKLANGQNFYDQASRFDRVIDYFDHQVLLDGQGFHPSQNVRSLRLERSVDPAGQKNSREDFAIYNRPFTVYYNGEMTLANGQVVPLRPTKLTVFQENQTLQSPLDSQRHSAFATIEKQGEYLFSLIRHLQPKLLDQMITNYGQQIQAVVSESNRKLEASQTTNGIRLVQKEQLDQLLAIQNQATKNHQLAPAILNANRDLAYQQIDREALRTKVAINNAAELSKEQKQTLLDQVEATAQTGKNDVGLATEVESARRVLGRVIEGLRTTFLGKVEKDEAQVAVAQAGQEKKQKFAKIAHVDQESLHKQEKAVDHEVVFYQKRIKQSKTVVELARVLADGLHAINDVANPDLQTNYQPVKLDEIKVAVAAFEERGRSTKERFQKIAHVEPASLIGQEQLVDEAVKQGVAAIRIAKTKQDLRQALDRAFALVEGVAKPQLIKEFQPVSATDRKQAIDRVMAAGEQKKQQFKQVEHVEPDSLNQQEGLVNQLVQKATTVLQQAKTNGDLNSSLVKVVKDINAVANPTQLIAYQPVSQHDIDRAVAILKQIGQEKSDSFSQIIGVDPMSLANQQAKLNLIISNGIEKLNRAETNREFEKSFQKTSQAIRAVENPTIQEMLKEPTVDEKTLSIKFLEQAAQDQRDLFQKVAHADQQSLAQQLSILEKALKAGTKAINQAKTKGELAKVSDQALIKIRAVAKPVVEFAYQEATVHDVNVAYGNLLDILSAKRKQFAAILHVDPISLSKQLQLLDLIKKSTTIELNQSMIQKDIQVAYDKGVQAINLVAAPKILSEYQPVTAEERHLGEHTLRNAGEAKKADFAAVSHVDQESLRAQQSVVDSVLATGLQELQKAKAAGAFRNAVADNLDRIQRIEAPSIQKDYQPVTDMDRYLARQAINHAGEAKKQAILAVEHGEKKSIQQQVKAVQQAITQAQQGVTQAAVQGELKRAVQAGFDSIAKIVGPTLEVDYQPITKADQNQALVTLNQAANDKKATFATIDHVDSVSLSLQSGLIEKTRVNGQQLLLAAKIKKDLRQSLADALTQIDQVADPIKEIGYRQVEANNQADAKEQLKAASEAQKQKFASLVGVDPESLAKQQLLVDQAADTASQAVDQAQTDGELVTACQQGLTAIRQIAAPVILEELKPATIADKKVAKDRLSQVVAKREESFRQISHVDQASLAQQLQLLNQALAQGQEAIDRTATKGDLNQSVTQAEQAVTSISQPSILPLFRLVSQDEKSAVDDLLARQANLKKGHFDAVTHADPESLSQQKQAVNQALTQAHDLIANAKTKQDLNQALVAGLQTIQDVVEPVVQTQFRSVTKDDRNQALEILNQAFLKKQEHFSDIKHVDDQSLKTQVAALKAARKTAIAILSAAENQGQLQTALQAGLSGLNQVTDPEVQLAYRPVTLADKIGIETMLTQYGHAKQEQFSKMTHIDLESLKQQQQQIDWILKQAQEALAQVKLNQDLTAVQKQAVAQIDLVADPVLIFAYQAVTDQEKTQAEQQLSTAGQAKKATFLVINHVDQASLENQLAQLAYVLQTGHHSIKKATVHHELDSAIKQSLADVQAVAKPSLAPEYRQATADQKVDGQQTLSVVAKEKIGRFEALDGVNQASLLEQKTLLTGVVKHYFALIDQAETIHDVHELVNKGLQDINQVAQPKQNWQDQVVNKEEMQAAIQDVTSAGQNRIQDFGKITGVDPDELAQQQQAVNKVVKEGLVTISLVKNHGQLKTAVIKIREAIQAVQSPQIQWIFRQPTDADRQKAKGEVQQKAIEQKEIFEKEPGVDTESLAKQEAAIDQIVQRAYQKLDEATVNASLLTIEQEAIDAIEAVGQPDMMRSFQPVDIDEANRAKGVIQTAGDELKQRFNALENVDPVSLHQQVERIDQLMAAANKRINDANTNADVDQVQAETLDDFAMVPEPSTLTPKREERTQAHRAIDWAGAKKQAEIDQVSNPDLSIYQATINQLLEAMDQAHQAVDQAKTGQDLTEQLTKFVKAINTITLPEANQEQPNQEVIQAAQQQIDWAGAKKQAEIEQVLNPDVSAYQATMNQLRGAMLQAHQAVSQAKTSQDLTNQLTKFLKTINTLTVPVANQAQPSYAEIQTANQQVNQAVEKKRTAIEAVRNADKQSYETAIDRLQKAFEQAHHAISHAKTLQILDGDVKTALKTIEAIAEPIVTPSNSATLPVNSATKSGTDDKSAVIPTDSNTKSGVQSSTSNLEVGEKTAVPANSSTQSNTDKEKAVTPVTPAVAPGTDRKETAVPATPAVEPKADKKETAVPVNQAKASHIDDKQVATSVKISDNKLAQLVVRQAEITKSNVGAQELLTHLSGNSSATAKDSQIQQKQETTINQNGTGQHHQNGDNSNQANSISALPKTDYGHTKNQTSVKTTLLTAWLVVLTGLGLIKKKYDDIN</sequence>
<feature type="compositionally biased region" description="Polar residues" evidence="1">
    <location>
        <begin position="2815"/>
        <end position="2828"/>
    </location>
</feature>
<proteinExistence type="predicted"/>
<comment type="caution">
    <text evidence="2">The sequence shown here is derived from an EMBL/GenBank/DDBJ whole genome shotgun (WGS) entry which is preliminary data.</text>
</comment>
<gene>
    <name evidence="2" type="ORF">R82641_BJNNKPBH_00310</name>
</gene>
<keyword evidence="3" id="KW-1185">Reference proteome</keyword>
<evidence type="ECO:0000313" key="2">
    <source>
        <dbReference type="EMBL" id="CAK1231178.1"/>
    </source>
</evidence>
<feature type="compositionally biased region" description="Basic and acidic residues" evidence="1">
    <location>
        <begin position="113"/>
        <end position="141"/>
    </location>
</feature>
<feature type="compositionally biased region" description="Polar residues" evidence="1">
    <location>
        <begin position="2839"/>
        <end position="2854"/>
    </location>
</feature>
<evidence type="ECO:0000313" key="3">
    <source>
        <dbReference type="Proteomes" id="UP001314200"/>
    </source>
</evidence>
<organism evidence="2 3">
    <name type="scientific">Fructobacillus cardui</name>
    <dbReference type="NCBI Taxonomy" id="2893170"/>
    <lineage>
        <taxon>Bacteria</taxon>
        <taxon>Bacillati</taxon>
        <taxon>Bacillota</taxon>
        <taxon>Bacilli</taxon>
        <taxon>Lactobacillales</taxon>
        <taxon>Lactobacillaceae</taxon>
        <taxon>Fructobacillus</taxon>
    </lineage>
</organism>
<accession>A0ABN9YQD1</accession>